<organism evidence="1 2">
    <name type="scientific">Clitoria ternatea</name>
    <name type="common">Butterfly pea</name>
    <dbReference type="NCBI Taxonomy" id="43366"/>
    <lineage>
        <taxon>Eukaryota</taxon>
        <taxon>Viridiplantae</taxon>
        <taxon>Streptophyta</taxon>
        <taxon>Embryophyta</taxon>
        <taxon>Tracheophyta</taxon>
        <taxon>Spermatophyta</taxon>
        <taxon>Magnoliopsida</taxon>
        <taxon>eudicotyledons</taxon>
        <taxon>Gunneridae</taxon>
        <taxon>Pentapetalae</taxon>
        <taxon>rosids</taxon>
        <taxon>fabids</taxon>
        <taxon>Fabales</taxon>
        <taxon>Fabaceae</taxon>
        <taxon>Papilionoideae</taxon>
        <taxon>50 kb inversion clade</taxon>
        <taxon>NPAAA clade</taxon>
        <taxon>indigoferoid/millettioid clade</taxon>
        <taxon>Phaseoleae</taxon>
        <taxon>Clitoria</taxon>
    </lineage>
</organism>
<dbReference type="EMBL" id="JAYKXN010000008">
    <property type="protein sequence ID" value="KAK7263328.1"/>
    <property type="molecule type" value="Genomic_DNA"/>
</dbReference>
<comment type="caution">
    <text evidence="1">The sequence shown here is derived from an EMBL/GenBank/DDBJ whole genome shotgun (WGS) entry which is preliminary data.</text>
</comment>
<keyword evidence="2" id="KW-1185">Reference proteome</keyword>
<evidence type="ECO:0000313" key="2">
    <source>
        <dbReference type="Proteomes" id="UP001359559"/>
    </source>
</evidence>
<dbReference type="Proteomes" id="UP001359559">
    <property type="component" value="Unassembled WGS sequence"/>
</dbReference>
<dbReference type="AlphaFoldDB" id="A0AAN9F144"/>
<name>A0AAN9F144_CLITE</name>
<proteinExistence type="predicted"/>
<protein>
    <submittedName>
        <fullName evidence="1">Uncharacterized protein</fullName>
    </submittedName>
</protein>
<sequence length="92" mass="10486">MFSRKVHHVVDIDVMVVLLYSSVNSFDHSFVESYHFHLLDYPLPKDIVAASFAPVTSSFQIQRCVGIKDLGVDLVDFPLSICSFFCWKLGFL</sequence>
<evidence type="ECO:0000313" key="1">
    <source>
        <dbReference type="EMBL" id="KAK7263328.1"/>
    </source>
</evidence>
<accession>A0AAN9F144</accession>
<reference evidence="1 2" key="1">
    <citation type="submission" date="2024-01" db="EMBL/GenBank/DDBJ databases">
        <title>The genomes of 5 underutilized Papilionoideae crops provide insights into root nodulation and disease resistance.</title>
        <authorList>
            <person name="Yuan L."/>
        </authorList>
    </citation>
    <scope>NUCLEOTIDE SEQUENCE [LARGE SCALE GENOMIC DNA]</scope>
    <source>
        <strain evidence="1">LY-2023</strain>
        <tissue evidence="1">Leaf</tissue>
    </source>
</reference>
<gene>
    <name evidence="1" type="ORF">RJT34_30916</name>
</gene>